<evidence type="ECO:0000313" key="2">
    <source>
        <dbReference type="Proteomes" id="UP000683360"/>
    </source>
</evidence>
<reference evidence="1" key="1">
    <citation type="submission" date="2021-03" db="EMBL/GenBank/DDBJ databases">
        <authorList>
            <person name="Bekaert M."/>
        </authorList>
    </citation>
    <scope>NUCLEOTIDE SEQUENCE</scope>
</reference>
<keyword evidence="2" id="KW-1185">Reference proteome</keyword>
<gene>
    <name evidence="1" type="ORF">MEDL_809</name>
</gene>
<evidence type="ECO:0000313" key="1">
    <source>
        <dbReference type="EMBL" id="CAG2185201.1"/>
    </source>
</evidence>
<comment type="caution">
    <text evidence="1">The sequence shown here is derived from an EMBL/GenBank/DDBJ whole genome shotgun (WGS) entry which is preliminary data.</text>
</comment>
<dbReference type="OrthoDB" id="10442631at2759"/>
<name>A0A8S3PPM6_MYTED</name>
<proteinExistence type="predicted"/>
<accession>A0A8S3PPM6</accession>
<dbReference type="EMBL" id="CAJPWZ010000071">
    <property type="protein sequence ID" value="CAG2185201.1"/>
    <property type="molecule type" value="Genomic_DNA"/>
</dbReference>
<sequence>MIHYKITECELGFMSRKVTTKSDITEDISSEESVTKEHVHKEEQNDETYSYVKIKRDKPSEEEDHTSDEHGTLEAFTLNESLYEIIDDSHLDNIFVPQADPVSSPITKKSSCRKEEQSQKTFSSTRISTCIENQTAYCPHLENDGESSSSESSTNCNDNQLIYLQPVSSLIANESSCHTEEQSHKVFPTANNSTCIANNTSCDTYLAIEEEDSDALDDSSTEISEEATNDRSSYLHPYNTLNDRSSYLHPYNTLFNKTSSCHIYEICLNEPFSE</sequence>
<dbReference type="Proteomes" id="UP000683360">
    <property type="component" value="Unassembled WGS sequence"/>
</dbReference>
<organism evidence="1 2">
    <name type="scientific">Mytilus edulis</name>
    <name type="common">Blue mussel</name>
    <dbReference type="NCBI Taxonomy" id="6550"/>
    <lineage>
        <taxon>Eukaryota</taxon>
        <taxon>Metazoa</taxon>
        <taxon>Spiralia</taxon>
        <taxon>Lophotrochozoa</taxon>
        <taxon>Mollusca</taxon>
        <taxon>Bivalvia</taxon>
        <taxon>Autobranchia</taxon>
        <taxon>Pteriomorphia</taxon>
        <taxon>Mytilida</taxon>
        <taxon>Mytiloidea</taxon>
        <taxon>Mytilidae</taxon>
        <taxon>Mytilinae</taxon>
        <taxon>Mytilus</taxon>
    </lineage>
</organism>
<protein>
    <submittedName>
        <fullName evidence="1">Uncharacterized protein</fullName>
    </submittedName>
</protein>
<dbReference type="AlphaFoldDB" id="A0A8S3PPM6"/>